<evidence type="ECO:0000256" key="2">
    <source>
        <dbReference type="ARBA" id="ARBA00022475"/>
    </source>
</evidence>
<accession>A0ABU9KXT7</accession>
<name>A0ABU9KXT7_9FLAO</name>
<protein>
    <submittedName>
        <fullName evidence="8">Lipid A biosynthesis acyltransferase</fullName>
    </submittedName>
</protein>
<dbReference type="PANTHER" id="PTHR30606">
    <property type="entry name" value="LIPID A BIOSYNTHESIS LAUROYL ACYLTRANSFERASE"/>
    <property type="match status" value="1"/>
</dbReference>
<keyword evidence="7" id="KW-1133">Transmembrane helix</keyword>
<dbReference type="RefSeq" id="WP_342158632.1">
    <property type="nucleotide sequence ID" value="NZ_JBCDNA010000001.1"/>
</dbReference>
<evidence type="ECO:0000256" key="3">
    <source>
        <dbReference type="ARBA" id="ARBA00022519"/>
    </source>
</evidence>
<dbReference type="GO" id="GO:0016746">
    <property type="term" value="F:acyltransferase activity"/>
    <property type="evidence" value="ECO:0007669"/>
    <property type="project" value="UniProtKB-KW"/>
</dbReference>
<dbReference type="Proteomes" id="UP001474120">
    <property type="component" value="Unassembled WGS sequence"/>
</dbReference>
<organism evidence="8 9">
    <name type="scientific">Lutimonas vermicola</name>
    <dbReference type="NCBI Taxonomy" id="414288"/>
    <lineage>
        <taxon>Bacteria</taxon>
        <taxon>Pseudomonadati</taxon>
        <taxon>Bacteroidota</taxon>
        <taxon>Flavobacteriia</taxon>
        <taxon>Flavobacteriales</taxon>
        <taxon>Flavobacteriaceae</taxon>
        <taxon>Lutimonas</taxon>
    </lineage>
</organism>
<gene>
    <name evidence="8" type="ORF">AABB81_03340</name>
</gene>
<evidence type="ECO:0000256" key="1">
    <source>
        <dbReference type="ARBA" id="ARBA00004533"/>
    </source>
</evidence>
<dbReference type="Pfam" id="PF03279">
    <property type="entry name" value="Lip_A_acyltrans"/>
    <property type="match status" value="1"/>
</dbReference>
<sequence length="299" mass="35816">MIHFLVYILVYPLILLFSILPFRILYFVSDTLYLILYHVIGYRKKVVMNNLEIAFPEKSKEELTEIMKKFYHHFLDIFMEMIKTFSISNEEILKRFKLTNQQEMDEFMGRNKNVLLMSSHYANFEWLFSLNLRVKHHGFAAYKKLKNKYFNNYIVRSRSRFNTTLIPTKQLIATLAENDKNKLSCIYGMLVDQSPKLGKAYHWSTFFGVEVPVITGTEMLAKKYDYAVINIETTKVKRGFYETKMEILTENPRTVPDFEITDLFMKKLEAKIRKAPEFYFWTHKRFKHMRVPEHKNTPD</sequence>
<dbReference type="EMBL" id="JBCDNA010000001">
    <property type="protein sequence ID" value="MEL4454914.1"/>
    <property type="molecule type" value="Genomic_DNA"/>
</dbReference>
<reference evidence="8 9" key="1">
    <citation type="submission" date="2024-04" db="EMBL/GenBank/DDBJ databases">
        <title>whole genome sequencing of Lutimonas vermicola strain IMCC1616.</title>
        <authorList>
            <person name="Bae S.S."/>
        </authorList>
    </citation>
    <scope>NUCLEOTIDE SEQUENCE [LARGE SCALE GENOMIC DNA]</scope>
    <source>
        <strain evidence="8 9">IMCC1616</strain>
    </source>
</reference>
<evidence type="ECO:0000256" key="6">
    <source>
        <dbReference type="ARBA" id="ARBA00023315"/>
    </source>
</evidence>
<keyword evidence="4" id="KW-0808">Transferase</keyword>
<keyword evidence="7" id="KW-0812">Transmembrane</keyword>
<keyword evidence="6 8" id="KW-0012">Acyltransferase</keyword>
<keyword evidence="9" id="KW-1185">Reference proteome</keyword>
<comment type="caution">
    <text evidence="8">The sequence shown here is derived from an EMBL/GenBank/DDBJ whole genome shotgun (WGS) entry which is preliminary data.</text>
</comment>
<evidence type="ECO:0000313" key="9">
    <source>
        <dbReference type="Proteomes" id="UP001474120"/>
    </source>
</evidence>
<keyword evidence="5 7" id="KW-0472">Membrane</keyword>
<proteinExistence type="predicted"/>
<evidence type="ECO:0000256" key="7">
    <source>
        <dbReference type="SAM" id="Phobius"/>
    </source>
</evidence>
<dbReference type="InterPro" id="IPR004960">
    <property type="entry name" value="LipA_acyltrans"/>
</dbReference>
<evidence type="ECO:0000256" key="5">
    <source>
        <dbReference type="ARBA" id="ARBA00023136"/>
    </source>
</evidence>
<dbReference type="PANTHER" id="PTHR30606:SF10">
    <property type="entry name" value="PHOSPHATIDYLINOSITOL MANNOSIDE ACYLTRANSFERASE"/>
    <property type="match status" value="1"/>
</dbReference>
<keyword evidence="2" id="KW-1003">Cell membrane</keyword>
<evidence type="ECO:0000313" key="8">
    <source>
        <dbReference type="EMBL" id="MEL4454914.1"/>
    </source>
</evidence>
<feature type="transmembrane region" description="Helical" evidence="7">
    <location>
        <begin position="6"/>
        <end position="28"/>
    </location>
</feature>
<evidence type="ECO:0000256" key="4">
    <source>
        <dbReference type="ARBA" id="ARBA00022679"/>
    </source>
</evidence>
<dbReference type="CDD" id="cd07984">
    <property type="entry name" value="LPLAT_LABLAT-like"/>
    <property type="match status" value="1"/>
</dbReference>
<comment type="subcellular location">
    <subcellularLocation>
        <location evidence="1">Cell inner membrane</location>
    </subcellularLocation>
</comment>
<keyword evidence="3" id="KW-0997">Cell inner membrane</keyword>